<feature type="coiled-coil region" evidence="3">
    <location>
        <begin position="323"/>
        <end position="350"/>
    </location>
</feature>
<protein>
    <recommendedName>
        <fullName evidence="1">diguanylate cyclase</fullName>
        <ecNumber evidence="1">2.7.7.65</ecNumber>
    </recommendedName>
</protein>
<dbReference type="Gene3D" id="6.10.340.10">
    <property type="match status" value="1"/>
</dbReference>
<reference evidence="7 8" key="1">
    <citation type="submission" date="2019-07" db="EMBL/GenBank/DDBJ databases">
        <title>Whole genome shotgun sequence of Thiobacillus plumbophilus NBRC 107929.</title>
        <authorList>
            <person name="Hosoyama A."/>
            <person name="Uohara A."/>
            <person name="Ohji S."/>
            <person name="Ichikawa N."/>
        </authorList>
    </citation>
    <scope>NUCLEOTIDE SEQUENCE [LARGE SCALE GENOMIC DNA]</scope>
    <source>
        <strain evidence="7 8">NBRC 107929</strain>
    </source>
</reference>
<evidence type="ECO:0000256" key="3">
    <source>
        <dbReference type="SAM" id="Coils"/>
    </source>
</evidence>
<keyword evidence="4" id="KW-0812">Transmembrane</keyword>
<dbReference type="PROSITE" id="PS50887">
    <property type="entry name" value="GGDEF"/>
    <property type="match status" value="1"/>
</dbReference>
<feature type="domain" description="HAMP" evidence="5">
    <location>
        <begin position="269"/>
        <end position="324"/>
    </location>
</feature>
<dbReference type="InterPro" id="IPR003660">
    <property type="entry name" value="HAMP_dom"/>
</dbReference>
<evidence type="ECO:0000256" key="1">
    <source>
        <dbReference type="ARBA" id="ARBA00012528"/>
    </source>
</evidence>
<evidence type="ECO:0000313" key="7">
    <source>
        <dbReference type="EMBL" id="GEP29698.1"/>
    </source>
</evidence>
<evidence type="ECO:0000256" key="2">
    <source>
        <dbReference type="ARBA" id="ARBA00034247"/>
    </source>
</evidence>
<comment type="caution">
    <text evidence="7">The sequence shown here is derived from an EMBL/GenBank/DDBJ whole genome shotgun (WGS) entry which is preliminary data.</text>
</comment>
<sequence>MTIWLYSGIQSRVMKEAHDKNQLLSENLANPVYLYLKAAQRNLNLLANLLEKSRNQAAIAETIASQTYFENIVLVSPEGTAQGFDGDRVKSEYMHFLQTNPVIQSMVSRQVAGNSGMVLNPLTERPSLFFLHPVGKNMLVGSLRLEPIESLAEAIHFGKLGHCAITDQFGNIVHHPNSKWVSSVKNISGWPIVQTGLQGRRGVMTFYSPFIKADMIAGYAAVPEFNWVILTPQPLSELTAEAKTLINGSLLFGALGLVISVSLAIFLANWITQPINALAEGVKRIRKNDYSGIFSPLGMIAPQEIETLRNHSIHMVDSIREAVAARDELNHQLENRVRQATQELTDANKKLSKHAHIDELTNLKNRRALWAQLSDLNQSDPESYLPMQVMLFDVDQFKQINDSYGHDVGDYVLTRVAREIENHTRDKDFVVRYGGDEFLVVMPGCTPGNAYRRAEAIRASIMSSPLIVNGHTIQVTLSIGIADQTSTDAATDFSEMLKAADKAMYQSKEGGRNRVSFKKI</sequence>
<dbReference type="EC" id="2.7.7.65" evidence="1"/>
<proteinExistence type="predicted"/>
<dbReference type="SMART" id="SM00267">
    <property type="entry name" value="GGDEF"/>
    <property type="match status" value="1"/>
</dbReference>
<dbReference type="InterPro" id="IPR029787">
    <property type="entry name" value="Nucleotide_cyclase"/>
</dbReference>
<dbReference type="InterPro" id="IPR050469">
    <property type="entry name" value="Diguanylate_Cyclase"/>
</dbReference>
<dbReference type="Gene3D" id="3.30.70.270">
    <property type="match status" value="1"/>
</dbReference>
<comment type="catalytic activity">
    <reaction evidence="2">
        <text>2 GTP = 3',3'-c-di-GMP + 2 diphosphate</text>
        <dbReference type="Rhea" id="RHEA:24898"/>
        <dbReference type="ChEBI" id="CHEBI:33019"/>
        <dbReference type="ChEBI" id="CHEBI:37565"/>
        <dbReference type="ChEBI" id="CHEBI:58805"/>
        <dbReference type="EC" id="2.7.7.65"/>
    </reaction>
</comment>
<accession>A0A512L5D7</accession>
<feature type="transmembrane region" description="Helical" evidence="4">
    <location>
        <begin position="250"/>
        <end position="271"/>
    </location>
</feature>
<organism evidence="7 8">
    <name type="scientific">Sulfuriferula plumbiphila</name>
    <dbReference type="NCBI Taxonomy" id="171865"/>
    <lineage>
        <taxon>Bacteria</taxon>
        <taxon>Pseudomonadati</taxon>
        <taxon>Pseudomonadota</taxon>
        <taxon>Betaproteobacteria</taxon>
        <taxon>Nitrosomonadales</taxon>
        <taxon>Sulfuricellaceae</taxon>
        <taxon>Sulfuriferula</taxon>
    </lineage>
</organism>
<keyword evidence="4" id="KW-0472">Membrane</keyword>
<dbReference type="AlphaFoldDB" id="A0A512L5D7"/>
<dbReference type="GO" id="GO:0007165">
    <property type="term" value="P:signal transduction"/>
    <property type="evidence" value="ECO:0007669"/>
    <property type="project" value="InterPro"/>
</dbReference>
<dbReference type="GO" id="GO:0043709">
    <property type="term" value="P:cell adhesion involved in single-species biofilm formation"/>
    <property type="evidence" value="ECO:0007669"/>
    <property type="project" value="TreeGrafter"/>
</dbReference>
<keyword evidence="4" id="KW-1133">Transmembrane helix</keyword>
<dbReference type="NCBIfam" id="TIGR00254">
    <property type="entry name" value="GGDEF"/>
    <property type="match status" value="1"/>
</dbReference>
<keyword evidence="3" id="KW-0175">Coiled coil</keyword>
<evidence type="ECO:0000313" key="8">
    <source>
        <dbReference type="Proteomes" id="UP000321337"/>
    </source>
</evidence>
<keyword evidence="8" id="KW-1185">Reference proteome</keyword>
<dbReference type="GO" id="GO:1902201">
    <property type="term" value="P:negative regulation of bacterial-type flagellum-dependent cell motility"/>
    <property type="evidence" value="ECO:0007669"/>
    <property type="project" value="TreeGrafter"/>
</dbReference>
<dbReference type="GO" id="GO:0052621">
    <property type="term" value="F:diguanylate cyclase activity"/>
    <property type="evidence" value="ECO:0007669"/>
    <property type="project" value="UniProtKB-EC"/>
</dbReference>
<dbReference type="Proteomes" id="UP000321337">
    <property type="component" value="Unassembled WGS sequence"/>
</dbReference>
<evidence type="ECO:0000259" key="5">
    <source>
        <dbReference type="PROSITE" id="PS50885"/>
    </source>
</evidence>
<dbReference type="Gene3D" id="3.30.450.20">
    <property type="entry name" value="PAS domain"/>
    <property type="match status" value="1"/>
</dbReference>
<feature type="domain" description="GGDEF" evidence="6">
    <location>
        <begin position="385"/>
        <end position="520"/>
    </location>
</feature>
<dbReference type="InterPro" id="IPR043128">
    <property type="entry name" value="Rev_trsase/Diguanyl_cyclase"/>
</dbReference>
<dbReference type="PROSITE" id="PS50885">
    <property type="entry name" value="HAMP"/>
    <property type="match status" value="1"/>
</dbReference>
<dbReference type="SUPFAM" id="SSF55073">
    <property type="entry name" value="Nucleotide cyclase"/>
    <property type="match status" value="1"/>
</dbReference>
<dbReference type="CDD" id="cd12912">
    <property type="entry name" value="PDC2_MCP_like"/>
    <property type="match status" value="1"/>
</dbReference>
<dbReference type="Pfam" id="PF00990">
    <property type="entry name" value="GGDEF"/>
    <property type="match status" value="1"/>
</dbReference>
<dbReference type="PANTHER" id="PTHR45138">
    <property type="entry name" value="REGULATORY COMPONENTS OF SENSORY TRANSDUCTION SYSTEM"/>
    <property type="match status" value="1"/>
</dbReference>
<name>A0A512L5D7_9PROT</name>
<evidence type="ECO:0000259" key="6">
    <source>
        <dbReference type="PROSITE" id="PS50887"/>
    </source>
</evidence>
<dbReference type="CDD" id="cd01949">
    <property type="entry name" value="GGDEF"/>
    <property type="match status" value="1"/>
</dbReference>
<dbReference type="FunFam" id="3.30.70.270:FF:000001">
    <property type="entry name" value="Diguanylate cyclase domain protein"/>
    <property type="match status" value="1"/>
</dbReference>
<dbReference type="InterPro" id="IPR000160">
    <property type="entry name" value="GGDEF_dom"/>
</dbReference>
<dbReference type="PANTHER" id="PTHR45138:SF9">
    <property type="entry name" value="DIGUANYLATE CYCLASE DGCM-RELATED"/>
    <property type="match status" value="1"/>
</dbReference>
<dbReference type="GO" id="GO:0005886">
    <property type="term" value="C:plasma membrane"/>
    <property type="evidence" value="ECO:0007669"/>
    <property type="project" value="TreeGrafter"/>
</dbReference>
<evidence type="ECO:0000256" key="4">
    <source>
        <dbReference type="SAM" id="Phobius"/>
    </source>
</evidence>
<dbReference type="EMBL" id="BKAD01000008">
    <property type="protein sequence ID" value="GEP29698.1"/>
    <property type="molecule type" value="Genomic_DNA"/>
</dbReference>
<gene>
    <name evidence="7" type="ORF">TPL01_08360</name>
</gene>